<evidence type="ECO:0000256" key="1">
    <source>
        <dbReference type="SAM" id="Phobius"/>
    </source>
</evidence>
<evidence type="ECO:0000313" key="3">
    <source>
        <dbReference type="Proteomes" id="UP000271624"/>
    </source>
</evidence>
<dbReference type="Proteomes" id="UP000271624">
    <property type="component" value="Unassembled WGS sequence"/>
</dbReference>
<keyword evidence="1" id="KW-1133">Transmembrane helix</keyword>
<reference evidence="2" key="1">
    <citation type="submission" date="2018-12" db="EMBL/GenBank/DDBJ databases">
        <authorList>
            <person name="Will S."/>
            <person name="Neumann-Schaal M."/>
            <person name="Henke P."/>
        </authorList>
    </citation>
    <scope>NUCLEOTIDE SEQUENCE</scope>
    <source>
        <strain evidence="2">PCC 7102</strain>
    </source>
</reference>
<dbReference type="EMBL" id="RSCL01000030">
    <property type="protein sequence ID" value="RUS98026.1"/>
    <property type="molecule type" value="Genomic_DNA"/>
</dbReference>
<accession>A0A3S1C7U2</accession>
<comment type="caution">
    <text evidence="2">The sequence shown here is derived from an EMBL/GenBank/DDBJ whole genome shotgun (WGS) entry which is preliminary data.</text>
</comment>
<evidence type="ECO:0000313" key="2">
    <source>
        <dbReference type="EMBL" id="RUS98026.1"/>
    </source>
</evidence>
<organism evidence="2 3">
    <name type="scientific">Dulcicalothrix desertica PCC 7102</name>
    <dbReference type="NCBI Taxonomy" id="232991"/>
    <lineage>
        <taxon>Bacteria</taxon>
        <taxon>Bacillati</taxon>
        <taxon>Cyanobacteriota</taxon>
        <taxon>Cyanophyceae</taxon>
        <taxon>Nostocales</taxon>
        <taxon>Calotrichaceae</taxon>
        <taxon>Dulcicalothrix</taxon>
    </lineage>
</organism>
<keyword evidence="3" id="KW-1185">Reference proteome</keyword>
<dbReference type="AlphaFoldDB" id="A0A3S1C7U2"/>
<reference evidence="2" key="2">
    <citation type="journal article" date="2019" name="Genome Biol. Evol.">
        <title>Day and night: Metabolic profiles and evolutionary relationships of six axenic non-marine cyanobacteria.</title>
        <authorList>
            <person name="Will S.E."/>
            <person name="Henke P."/>
            <person name="Boedeker C."/>
            <person name="Huang S."/>
            <person name="Brinkmann H."/>
            <person name="Rohde M."/>
            <person name="Jarek M."/>
            <person name="Friedl T."/>
            <person name="Seufert S."/>
            <person name="Schumacher M."/>
            <person name="Overmann J."/>
            <person name="Neumann-Schaal M."/>
            <person name="Petersen J."/>
        </authorList>
    </citation>
    <scope>NUCLEOTIDE SEQUENCE [LARGE SCALE GENOMIC DNA]</scope>
    <source>
        <strain evidence="2">PCC 7102</strain>
    </source>
</reference>
<sequence length="71" mass="8587">MKSTQYDYTNHDSSENIITYKVTTLVNLNVTKRISIEIRFIDSSYKYLNRFMMFMSNKTGFVNYVFFLFKK</sequence>
<protein>
    <submittedName>
        <fullName evidence="2">Uncharacterized protein</fullName>
    </submittedName>
</protein>
<keyword evidence="1" id="KW-0812">Transmembrane</keyword>
<keyword evidence="1" id="KW-0472">Membrane</keyword>
<proteinExistence type="predicted"/>
<name>A0A3S1C7U2_9CYAN</name>
<feature type="transmembrane region" description="Helical" evidence="1">
    <location>
        <begin position="51"/>
        <end position="69"/>
    </location>
</feature>
<gene>
    <name evidence="2" type="ORF">DSM106972_082450</name>
</gene>